<evidence type="ECO:0000256" key="9">
    <source>
        <dbReference type="ARBA" id="ARBA00023136"/>
    </source>
</evidence>
<evidence type="ECO:0000256" key="3">
    <source>
        <dbReference type="ARBA" id="ARBA00022475"/>
    </source>
</evidence>
<evidence type="ECO:0000256" key="7">
    <source>
        <dbReference type="ARBA" id="ARBA00023004"/>
    </source>
</evidence>
<evidence type="ECO:0000256" key="1">
    <source>
        <dbReference type="ARBA" id="ARBA00004202"/>
    </source>
</evidence>
<feature type="domain" description="ABC transporter" evidence="10">
    <location>
        <begin position="2"/>
        <end position="236"/>
    </location>
</feature>
<evidence type="ECO:0000256" key="4">
    <source>
        <dbReference type="ARBA" id="ARBA00022496"/>
    </source>
</evidence>
<comment type="subcellular location">
    <subcellularLocation>
        <location evidence="1">Cell membrane</location>
        <topology evidence="1">Peripheral membrane protein</topology>
    </subcellularLocation>
</comment>
<dbReference type="SMART" id="SM00382">
    <property type="entry name" value="AAA"/>
    <property type="match status" value="1"/>
</dbReference>
<dbReference type="PANTHER" id="PTHR42771">
    <property type="entry name" value="IRON(3+)-HYDROXAMATE IMPORT ATP-BINDING PROTEIN FHUC"/>
    <property type="match status" value="1"/>
</dbReference>
<proteinExistence type="predicted"/>
<keyword evidence="8" id="KW-0406">Ion transport</keyword>
<dbReference type="InterPro" id="IPR003439">
    <property type="entry name" value="ABC_transporter-like_ATP-bd"/>
</dbReference>
<dbReference type="PANTHER" id="PTHR42771:SF3">
    <property type="entry name" value="PETROBACTIN IMPORT ATP-BINDING PROTEIN YCLP"/>
    <property type="match status" value="1"/>
</dbReference>
<sequence length="252" mass="27288">MITTDSLTKRYGPSTVVDEVTLELARPGVTALIGPNGAGKSTLLSLVGRLADADGGAALVDGMDVATTRSRDLAKRMAILRQEHHLEARLSVRDLVGFGRFPHSRGRPGPEDEAVVADVLTRLSLDDLADRYLDELSGGQRQRAFIAMALAQDTEYLLLDEPLNNLDLAHAVAIMRLLRTAADELGKRVVVVLHDINFASRWSDEIVALADGRVVAQGPPAEVIRPEVLEDLYGVPVSVHEVDGHRVAVYYG</sequence>
<dbReference type="Gene3D" id="3.40.50.300">
    <property type="entry name" value="P-loop containing nucleotide triphosphate hydrolases"/>
    <property type="match status" value="1"/>
</dbReference>
<dbReference type="GO" id="GO:0006826">
    <property type="term" value="P:iron ion transport"/>
    <property type="evidence" value="ECO:0007669"/>
    <property type="project" value="UniProtKB-KW"/>
</dbReference>
<evidence type="ECO:0000256" key="2">
    <source>
        <dbReference type="ARBA" id="ARBA00022448"/>
    </source>
</evidence>
<dbReference type="GO" id="GO:0005886">
    <property type="term" value="C:plasma membrane"/>
    <property type="evidence" value="ECO:0007669"/>
    <property type="project" value="UniProtKB-SubCell"/>
</dbReference>
<dbReference type="InterPro" id="IPR003593">
    <property type="entry name" value="AAA+_ATPase"/>
</dbReference>
<dbReference type="SUPFAM" id="SSF52540">
    <property type="entry name" value="P-loop containing nucleoside triphosphate hydrolases"/>
    <property type="match status" value="1"/>
</dbReference>
<keyword evidence="6 11" id="KW-0067">ATP-binding</keyword>
<dbReference type="Pfam" id="PF00005">
    <property type="entry name" value="ABC_tran"/>
    <property type="match status" value="1"/>
</dbReference>
<keyword evidence="12" id="KW-1185">Reference proteome</keyword>
<dbReference type="InterPro" id="IPR017871">
    <property type="entry name" value="ABC_transporter-like_CS"/>
</dbReference>
<evidence type="ECO:0000313" key="11">
    <source>
        <dbReference type="EMBL" id="MCM0620731.1"/>
    </source>
</evidence>
<evidence type="ECO:0000256" key="8">
    <source>
        <dbReference type="ARBA" id="ARBA00023065"/>
    </source>
</evidence>
<dbReference type="CDD" id="cd03214">
    <property type="entry name" value="ABC_Iron-Siderophores_B12_Hemin"/>
    <property type="match status" value="1"/>
</dbReference>
<reference evidence="11" key="1">
    <citation type="submission" date="2022-05" db="EMBL/GenBank/DDBJ databases">
        <authorList>
            <person name="Tuo L."/>
        </authorList>
    </citation>
    <scope>NUCLEOTIDE SEQUENCE</scope>
    <source>
        <strain evidence="11">BSK12Z-4</strain>
    </source>
</reference>
<comment type="caution">
    <text evidence="11">The sequence shown here is derived from an EMBL/GenBank/DDBJ whole genome shotgun (WGS) entry which is preliminary data.</text>
</comment>
<dbReference type="EMBL" id="JAMOIL010000011">
    <property type="protein sequence ID" value="MCM0620731.1"/>
    <property type="molecule type" value="Genomic_DNA"/>
</dbReference>
<evidence type="ECO:0000259" key="10">
    <source>
        <dbReference type="PROSITE" id="PS50893"/>
    </source>
</evidence>
<dbReference type="Proteomes" id="UP001139485">
    <property type="component" value="Unassembled WGS sequence"/>
</dbReference>
<keyword evidence="9" id="KW-0472">Membrane</keyword>
<dbReference type="PROSITE" id="PS50893">
    <property type="entry name" value="ABC_TRANSPORTER_2"/>
    <property type="match status" value="1"/>
</dbReference>
<dbReference type="RefSeq" id="WP_250827283.1">
    <property type="nucleotide sequence ID" value="NZ_JAMOIL010000011.1"/>
</dbReference>
<dbReference type="GO" id="GO:0016887">
    <property type="term" value="F:ATP hydrolysis activity"/>
    <property type="evidence" value="ECO:0007669"/>
    <property type="project" value="InterPro"/>
</dbReference>
<dbReference type="FunFam" id="3.40.50.300:FF:000134">
    <property type="entry name" value="Iron-enterobactin ABC transporter ATP-binding protein"/>
    <property type="match status" value="1"/>
</dbReference>
<keyword evidence="7" id="KW-0408">Iron</keyword>
<evidence type="ECO:0000313" key="12">
    <source>
        <dbReference type="Proteomes" id="UP001139485"/>
    </source>
</evidence>
<keyword evidence="3" id="KW-1003">Cell membrane</keyword>
<dbReference type="GO" id="GO:0005524">
    <property type="term" value="F:ATP binding"/>
    <property type="evidence" value="ECO:0007669"/>
    <property type="project" value="UniProtKB-KW"/>
</dbReference>
<protein>
    <submittedName>
        <fullName evidence="11">ATP-binding cassette domain-containing protein</fullName>
    </submittedName>
</protein>
<dbReference type="InterPro" id="IPR051535">
    <property type="entry name" value="Siderophore_ABC-ATPase"/>
</dbReference>
<keyword evidence="5" id="KW-0547">Nucleotide-binding</keyword>
<keyword evidence="2" id="KW-0813">Transport</keyword>
<gene>
    <name evidence="11" type="ORF">M8330_10555</name>
</gene>
<dbReference type="InterPro" id="IPR027417">
    <property type="entry name" value="P-loop_NTPase"/>
</dbReference>
<name>A0A9X2D7R9_9ACTN</name>
<organism evidence="11 12">
    <name type="scientific">Nocardioides bruguierae</name>
    <dbReference type="NCBI Taxonomy" id="2945102"/>
    <lineage>
        <taxon>Bacteria</taxon>
        <taxon>Bacillati</taxon>
        <taxon>Actinomycetota</taxon>
        <taxon>Actinomycetes</taxon>
        <taxon>Propionibacteriales</taxon>
        <taxon>Nocardioidaceae</taxon>
        <taxon>Nocardioides</taxon>
    </lineage>
</organism>
<keyword evidence="4" id="KW-0410">Iron transport</keyword>
<evidence type="ECO:0000256" key="6">
    <source>
        <dbReference type="ARBA" id="ARBA00022840"/>
    </source>
</evidence>
<dbReference type="AlphaFoldDB" id="A0A9X2D7R9"/>
<accession>A0A9X2D7R9</accession>
<dbReference type="PROSITE" id="PS00211">
    <property type="entry name" value="ABC_TRANSPORTER_1"/>
    <property type="match status" value="1"/>
</dbReference>
<evidence type="ECO:0000256" key="5">
    <source>
        <dbReference type="ARBA" id="ARBA00022741"/>
    </source>
</evidence>